<organism evidence="1">
    <name type="scientific">uncultured Campylobacterales bacterium</name>
    <dbReference type="NCBI Taxonomy" id="352960"/>
    <lineage>
        <taxon>Bacteria</taxon>
        <taxon>Pseudomonadati</taxon>
        <taxon>Campylobacterota</taxon>
        <taxon>Epsilonproteobacteria</taxon>
        <taxon>Campylobacterales</taxon>
        <taxon>environmental samples</taxon>
    </lineage>
</organism>
<dbReference type="EMBL" id="CACVAW010000030">
    <property type="protein sequence ID" value="CAA6807903.1"/>
    <property type="molecule type" value="Genomic_DNA"/>
</dbReference>
<name>A0A6S6SSP3_9BACT</name>
<protein>
    <submittedName>
        <fullName evidence="1">Uncharacterized protein</fullName>
    </submittedName>
</protein>
<sequence>MLKVYITCLASYNHGTLIGKYVELPCNDLQEQIQEVLNRESSLIGQTREEYFITNYEWNSVSLFQIGEYHNVQNLNKELKLIEDFDENALKVIKFLLDESFASNIEEALEQKDNVIVHKNQTMKDYAKSFITDCFGTKSIPSIIVGNIDYEGVAKELGIDGSFYRVDNDIYEYNN</sequence>
<dbReference type="Pfam" id="PF07275">
    <property type="entry name" value="ArdA"/>
    <property type="match status" value="1"/>
</dbReference>
<accession>A0A6S6SSP3</accession>
<dbReference type="Gene3D" id="3.10.20.480">
    <property type="entry name" value="Antirestriction protein ArdA, domain 1"/>
    <property type="match status" value="1"/>
</dbReference>
<dbReference type="InterPro" id="IPR041893">
    <property type="entry name" value="ArdA_dom3"/>
</dbReference>
<reference evidence="1" key="1">
    <citation type="submission" date="2020-01" db="EMBL/GenBank/DDBJ databases">
        <authorList>
            <person name="Meier V. D."/>
            <person name="Meier V D."/>
        </authorList>
    </citation>
    <scope>NUCLEOTIDE SEQUENCE</scope>
    <source>
        <strain evidence="1">HLG_WM_MAG_12</strain>
    </source>
</reference>
<dbReference type="Gene3D" id="1.10.10.1190">
    <property type="entry name" value="Antirestriction protein ArdA, domain 3"/>
    <property type="match status" value="1"/>
</dbReference>
<dbReference type="InterPro" id="IPR009899">
    <property type="entry name" value="ArdA"/>
</dbReference>
<dbReference type="InterPro" id="IPR041895">
    <property type="entry name" value="ArdA_dom1"/>
</dbReference>
<proteinExistence type="predicted"/>
<gene>
    <name evidence="1" type="ORF">HELGO_WM15951</name>
</gene>
<dbReference type="AlphaFoldDB" id="A0A6S6SSP3"/>
<evidence type="ECO:0000313" key="1">
    <source>
        <dbReference type="EMBL" id="CAA6807903.1"/>
    </source>
</evidence>